<evidence type="ECO:0000256" key="4">
    <source>
        <dbReference type="ARBA" id="ARBA00023315"/>
    </source>
</evidence>
<dbReference type="Pfam" id="PF06974">
    <property type="entry name" value="WS_DGAT_C"/>
    <property type="match status" value="1"/>
</dbReference>
<protein>
    <submittedName>
        <fullName evidence="10">Uncharacterized protein</fullName>
    </submittedName>
</protein>
<keyword evidence="11" id="KW-1185">Reference proteome</keyword>
<evidence type="ECO:0000256" key="5">
    <source>
        <dbReference type="ARBA" id="ARBA00024360"/>
    </source>
</evidence>
<sequence>MAERNLLRELGQHLTGMDNMCFQLEHPRRLMTICSVWTFSQRLDTTLVMAALENLCTHHPRFCLVPKNKSPWETPVWYRPQQHWNFRDNFSFHTLTKSTMAGLQQYMACQYVKPFNNDKPLWEAHLLSGLENKQFAFLWKVHHSMSDSIGLINAVLATATSMDPKEEMTRQKYQQLQFEKARRKFGILWQQMMMWFLWGWILVCTAMQQVTYELWIVALLLKPWFAQLRRLSLLPIQFLLSNPPMREWSYDDDQTLEKLMAWTEDLDRRDIDKILRILGGSHTTPDDVVFLVLGRTMQTYLQQQQKEQNGDTFRVLIPVSFRLHTDWSMRNAVLGSLLELNLGNNDTTASLNIIHQHTTIIQRSMTAYILYDIIIDRLLRYFPFLMTMVMPLWIQKWYTDLPHATITNIVGPTTPVFFGGQKMEACHVFPPQCGKGSISIGAVSYGDKINLSMLTDNHPAYPDLANALCKIFVSEFNAVVDEAMEAANGFGVEGIIM</sequence>
<dbReference type="AlphaFoldDB" id="A0A1X2IQ41"/>
<evidence type="ECO:0000259" key="8">
    <source>
        <dbReference type="Pfam" id="PF03007"/>
    </source>
</evidence>
<dbReference type="InterPro" id="IPR023213">
    <property type="entry name" value="CAT-like_dom_sf"/>
</dbReference>
<feature type="domain" description="O-acyltransferase WSD1 C-terminal" evidence="9">
    <location>
        <begin position="332"/>
        <end position="477"/>
    </location>
</feature>
<evidence type="ECO:0000256" key="1">
    <source>
        <dbReference type="ARBA" id="ARBA00004771"/>
    </source>
</evidence>
<dbReference type="UniPathway" id="UPA00282"/>
<name>A0A1X2IQ41_9FUNG</name>
<comment type="similarity">
    <text evidence="5">In the N-terminal section; belongs to the long-chain O-acyltransferase family.</text>
</comment>
<feature type="domain" description="O-acyltransferase WSD1-like N-terminal" evidence="8">
    <location>
        <begin position="14"/>
        <end position="179"/>
    </location>
</feature>
<evidence type="ECO:0000256" key="6">
    <source>
        <dbReference type="ARBA" id="ARBA00047604"/>
    </source>
</evidence>
<dbReference type="Proteomes" id="UP000193560">
    <property type="component" value="Unassembled WGS sequence"/>
</dbReference>
<evidence type="ECO:0000256" key="7">
    <source>
        <dbReference type="ARBA" id="ARBA00048109"/>
    </source>
</evidence>
<reference evidence="10 11" key="1">
    <citation type="submission" date="2016-07" db="EMBL/GenBank/DDBJ databases">
        <title>Pervasive Adenine N6-methylation of Active Genes in Fungi.</title>
        <authorList>
            <consortium name="DOE Joint Genome Institute"/>
            <person name="Mondo S.J."/>
            <person name="Dannebaum R.O."/>
            <person name="Kuo R.C."/>
            <person name="Labutti K."/>
            <person name="Haridas S."/>
            <person name="Kuo A."/>
            <person name="Salamov A."/>
            <person name="Ahrendt S.R."/>
            <person name="Lipzen A."/>
            <person name="Sullivan W."/>
            <person name="Andreopoulos W.B."/>
            <person name="Clum A."/>
            <person name="Lindquist E."/>
            <person name="Daum C."/>
            <person name="Ramamoorthy G.K."/>
            <person name="Gryganskyi A."/>
            <person name="Culley D."/>
            <person name="Magnuson J.K."/>
            <person name="James T.Y."/>
            <person name="O'Malley M.A."/>
            <person name="Stajich J.E."/>
            <person name="Spatafora J.W."/>
            <person name="Visel A."/>
            <person name="Grigoriev I.V."/>
        </authorList>
    </citation>
    <scope>NUCLEOTIDE SEQUENCE [LARGE SCALE GENOMIC DNA]</scope>
    <source>
        <strain evidence="10 11">NRRL 1336</strain>
    </source>
</reference>
<dbReference type="Gene3D" id="3.30.559.10">
    <property type="entry name" value="Chloramphenicol acetyltransferase-like domain"/>
    <property type="match status" value="1"/>
</dbReference>
<dbReference type="InterPro" id="IPR004255">
    <property type="entry name" value="O-acyltransferase_WSD1_N"/>
</dbReference>
<dbReference type="GO" id="GO:0019432">
    <property type="term" value="P:triglyceride biosynthetic process"/>
    <property type="evidence" value="ECO:0007669"/>
    <property type="project" value="UniProtKB-UniPathway"/>
</dbReference>
<gene>
    <name evidence="10" type="ORF">BCR42DRAFT_475954</name>
</gene>
<evidence type="ECO:0000313" key="10">
    <source>
        <dbReference type="EMBL" id="ORZ20390.1"/>
    </source>
</evidence>
<evidence type="ECO:0000259" key="9">
    <source>
        <dbReference type="Pfam" id="PF06974"/>
    </source>
</evidence>
<dbReference type="EMBL" id="MCGE01000006">
    <property type="protein sequence ID" value="ORZ20390.1"/>
    <property type="molecule type" value="Genomic_DNA"/>
</dbReference>
<dbReference type="GO" id="GO:0047196">
    <property type="term" value="F:long-chain-alcohol O-fatty-acyltransferase activity"/>
    <property type="evidence" value="ECO:0007669"/>
    <property type="project" value="UniProtKB-EC"/>
</dbReference>
<dbReference type="GO" id="GO:0004144">
    <property type="term" value="F:diacylglycerol O-acyltransferase activity"/>
    <property type="evidence" value="ECO:0007669"/>
    <property type="project" value="UniProtKB-EC"/>
</dbReference>
<evidence type="ECO:0000256" key="2">
    <source>
        <dbReference type="ARBA" id="ARBA00005189"/>
    </source>
</evidence>
<comment type="catalytic activity">
    <reaction evidence="6">
        <text>a long chain fatty alcohol + a fatty acyl-CoA = a long-chain alcohol wax ester + CoA</text>
        <dbReference type="Rhea" id="RHEA:38443"/>
        <dbReference type="ChEBI" id="CHEBI:17135"/>
        <dbReference type="ChEBI" id="CHEBI:57287"/>
        <dbReference type="ChEBI" id="CHEBI:77636"/>
        <dbReference type="ChEBI" id="CHEBI:235323"/>
        <dbReference type="EC" id="2.3.1.75"/>
    </reaction>
</comment>
<evidence type="ECO:0000256" key="3">
    <source>
        <dbReference type="ARBA" id="ARBA00022679"/>
    </source>
</evidence>
<evidence type="ECO:0000313" key="11">
    <source>
        <dbReference type="Proteomes" id="UP000193560"/>
    </source>
</evidence>
<dbReference type="STRING" id="90262.A0A1X2IQ41"/>
<comment type="catalytic activity">
    <reaction evidence="7">
        <text>an acyl-CoA + a 1,2-diacyl-sn-glycerol = a triacyl-sn-glycerol + CoA</text>
        <dbReference type="Rhea" id="RHEA:10868"/>
        <dbReference type="ChEBI" id="CHEBI:17815"/>
        <dbReference type="ChEBI" id="CHEBI:57287"/>
        <dbReference type="ChEBI" id="CHEBI:58342"/>
        <dbReference type="ChEBI" id="CHEBI:64615"/>
        <dbReference type="EC" id="2.3.1.20"/>
    </reaction>
</comment>
<dbReference type="SUPFAM" id="SSF52777">
    <property type="entry name" value="CoA-dependent acyltransferases"/>
    <property type="match status" value="1"/>
</dbReference>
<proteinExistence type="inferred from homology"/>
<organism evidence="10 11">
    <name type="scientific">Absidia repens</name>
    <dbReference type="NCBI Taxonomy" id="90262"/>
    <lineage>
        <taxon>Eukaryota</taxon>
        <taxon>Fungi</taxon>
        <taxon>Fungi incertae sedis</taxon>
        <taxon>Mucoromycota</taxon>
        <taxon>Mucoromycotina</taxon>
        <taxon>Mucoromycetes</taxon>
        <taxon>Mucorales</taxon>
        <taxon>Cunninghamellaceae</taxon>
        <taxon>Absidia</taxon>
    </lineage>
</organism>
<keyword evidence="4" id="KW-0012">Acyltransferase</keyword>
<comment type="pathway">
    <text evidence="2">Lipid metabolism.</text>
</comment>
<keyword evidence="3" id="KW-0808">Transferase</keyword>
<dbReference type="OrthoDB" id="619536at2759"/>
<dbReference type="InterPro" id="IPR045034">
    <property type="entry name" value="O-acyltransferase_WSD1-like"/>
</dbReference>
<dbReference type="PANTHER" id="PTHR31650:SF1">
    <property type="entry name" value="WAX ESTER SYNTHASE_DIACYLGLYCEROL ACYLTRANSFERASE 4-RELATED"/>
    <property type="match status" value="1"/>
</dbReference>
<comment type="pathway">
    <text evidence="1">Glycerolipid metabolism; triacylglycerol biosynthesis.</text>
</comment>
<dbReference type="InterPro" id="IPR009721">
    <property type="entry name" value="O-acyltransferase_WSD1_C"/>
</dbReference>
<dbReference type="Pfam" id="PF03007">
    <property type="entry name" value="WS_DGAT_cat"/>
    <property type="match status" value="1"/>
</dbReference>
<comment type="caution">
    <text evidence="10">The sequence shown here is derived from an EMBL/GenBank/DDBJ whole genome shotgun (WGS) entry which is preliminary data.</text>
</comment>
<accession>A0A1X2IQ41</accession>
<dbReference type="PANTHER" id="PTHR31650">
    <property type="entry name" value="O-ACYLTRANSFERASE (WSD1-LIKE) FAMILY PROTEIN"/>
    <property type="match status" value="1"/>
</dbReference>
<dbReference type="GO" id="GO:0005886">
    <property type="term" value="C:plasma membrane"/>
    <property type="evidence" value="ECO:0007669"/>
    <property type="project" value="TreeGrafter"/>
</dbReference>